<protein>
    <submittedName>
        <fullName evidence="1">Uncharacterized protein</fullName>
    </submittedName>
</protein>
<name>A0A0H5QN75_9ZZZZ</name>
<reference evidence="1" key="2">
    <citation type="submission" date="2015-07" db="EMBL/GenBank/DDBJ databases">
        <title>Plasmids, circular viruses and viroids from rat gut.</title>
        <authorList>
            <person name="Jorgensen T.J."/>
            <person name="Hansen M.A."/>
            <person name="Xu Z."/>
            <person name="Tabak M.A."/>
            <person name="Sorensen S.J."/>
            <person name="Hansen L.H."/>
        </authorList>
    </citation>
    <scope>NUCLEOTIDE SEQUENCE</scope>
    <source>
        <strain evidence="1">RGFK1425</strain>
    </source>
</reference>
<dbReference type="AlphaFoldDB" id="A0A0H5QN75"/>
<organism evidence="1">
    <name type="scientific">uncultured prokaryote</name>
    <dbReference type="NCBI Taxonomy" id="198431"/>
    <lineage>
        <taxon>unclassified sequences</taxon>
        <taxon>environmental samples</taxon>
    </lineage>
</organism>
<proteinExistence type="predicted"/>
<sequence>MRGSGFSQQSGGLIDRMSSKITIEWRTIEGENFTRILCTCGWASPWSAALRTAFDRAELHVLTDCLEVWAT</sequence>
<evidence type="ECO:0000313" key="1">
    <source>
        <dbReference type="EMBL" id="CRY97217.1"/>
    </source>
</evidence>
<reference evidence="1" key="1">
    <citation type="submission" date="2015-06" db="EMBL/GenBank/DDBJ databases">
        <authorList>
            <person name="Joergensen T."/>
        </authorList>
    </citation>
    <scope>NUCLEOTIDE SEQUENCE</scope>
    <source>
        <strain evidence="1">RGFK1425</strain>
    </source>
</reference>
<dbReference type="EMBL" id="LN853971">
    <property type="protein sequence ID" value="CRY97217.1"/>
    <property type="molecule type" value="Genomic_DNA"/>
</dbReference>
<accession>A0A0H5QN75</accession>